<evidence type="ECO:0000256" key="5">
    <source>
        <dbReference type="ARBA" id="ARBA00022737"/>
    </source>
</evidence>
<gene>
    <name evidence="14" type="ORF">scyTo_0015237</name>
</gene>
<dbReference type="FunFam" id="2.60.40.10:FF:000284">
    <property type="entry name" value="interleukin-1 receptor accessory protein-like 1"/>
    <property type="match status" value="1"/>
</dbReference>
<dbReference type="GO" id="GO:0016020">
    <property type="term" value="C:membrane"/>
    <property type="evidence" value="ECO:0007669"/>
    <property type="project" value="UniProtKB-SubCell"/>
</dbReference>
<feature type="domain" description="TIR" evidence="12">
    <location>
        <begin position="2"/>
        <end position="173"/>
    </location>
</feature>
<dbReference type="OrthoDB" id="6019866at2759"/>
<evidence type="ECO:0000256" key="6">
    <source>
        <dbReference type="ARBA" id="ARBA00022989"/>
    </source>
</evidence>
<evidence type="ECO:0000256" key="7">
    <source>
        <dbReference type="ARBA" id="ARBA00023157"/>
    </source>
</evidence>
<sequence>NKEFDAYVLLLKSNETLLSAKEETFALELLPEILEQKFGYRLCIFERDVLPGGASANDILSYINKCRRLIIVLCAECMADDSSMYELMTGLHQALVERTTGLCLKVYILAVQTENQTNCQDAGNCEVFLIQSTADIISCPEIQHFNVSASFPVKWYKNKKIVEEYTERPSLKIKGGQIHLNTIYELDSGNYTCIFNFIQNHITWIVKRTFTVRVVVEDTKKTPTVIVPHGVKTIEAELGQPVQLTCKVYFGYERKFDPVIKWLINGKEEAENMRLQHDEVQETKTIEGFTLIWNAHLSKVTEEDFSTNFTCFSQNSQGNSSGELRLKEKESNIFQIKVITISTLLIFVTIVCGCVGVYKFWIEIVLIYRHYFSKDETVGDGKEFDAFVSYANTSSLGEDDESNNHIITEEMFALELLPFVLEKQYGYKLCLFERDVLPGGVYTEDVISSIKRSRRVIIVLSPNYIARNGSKVFELQTGKGNHSATRDNVERKQIFSPILKILEDAQIPYASEEE</sequence>
<dbReference type="InterPro" id="IPR007110">
    <property type="entry name" value="Ig-like_dom"/>
</dbReference>
<comment type="caution">
    <text evidence="14">The sequence shown here is derived from an EMBL/GenBank/DDBJ whole genome shotgun (WGS) entry which is preliminary data.</text>
</comment>
<dbReference type="AlphaFoldDB" id="A0A401P639"/>
<dbReference type="PANTHER" id="PTHR11890">
    <property type="entry name" value="INTERLEUKIN-1 RECEPTOR FAMILY MEMBER"/>
    <property type="match status" value="1"/>
</dbReference>
<dbReference type="Gene3D" id="3.40.50.10140">
    <property type="entry name" value="Toll/interleukin-1 receptor homology (TIR) domain"/>
    <property type="match status" value="2"/>
</dbReference>
<dbReference type="EMBL" id="BFAA01008548">
    <property type="protein sequence ID" value="GCB68621.1"/>
    <property type="molecule type" value="Genomic_DNA"/>
</dbReference>
<feature type="domain" description="TIR" evidence="12">
    <location>
        <begin position="382"/>
        <end position="514"/>
    </location>
</feature>
<dbReference type="Gene3D" id="2.60.40.10">
    <property type="entry name" value="Immunoglobulins"/>
    <property type="match status" value="2"/>
</dbReference>
<dbReference type="STRING" id="75743.A0A401P639"/>
<dbReference type="InterPro" id="IPR013151">
    <property type="entry name" value="Immunoglobulin_dom"/>
</dbReference>
<keyword evidence="3 11" id="KW-0812">Transmembrane</keyword>
<comment type="subcellular location">
    <subcellularLocation>
        <location evidence="1">Membrane</location>
        <topology evidence="1">Single-pass type I membrane protein</topology>
    </subcellularLocation>
</comment>
<feature type="domain" description="Ig-like" evidence="13">
    <location>
        <begin position="137"/>
        <end position="203"/>
    </location>
</feature>
<keyword evidence="9" id="KW-0325">Glycoprotein</keyword>
<dbReference type="SUPFAM" id="SSF48726">
    <property type="entry name" value="Immunoglobulin"/>
    <property type="match status" value="2"/>
</dbReference>
<dbReference type="SUPFAM" id="SSF52200">
    <property type="entry name" value="Toll/Interleukin receptor TIR domain"/>
    <property type="match status" value="2"/>
</dbReference>
<evidence type="ECO:0000256" key="3">
    <source>
        <dbReference type="ARBA" id="ARBA00022692"/>
    </source>
</evidence>
<keyword evidence="10" id="KW-0393">Immunoglobulin domain</keyword>
<dbReference type="InterPro" id="IPR035897">
    <property type="entry name" value="Toll_tir_struct_dom_sf"/>
</dbReference>
<keyword evidence="15" id="KW-1185">Reference proteome</keyword>
<dbReference type="Pfam" id="PF01582">
    <property type="entry name" value="TIR"/>
    <property type="match status" value="2"/>
</dbReference>
<dbReference type="PROSITE" id="PS50835">
    <property type="entry name" value="IG_LIKE"/>
    <property type="match status" value="2"/>
</dbReference>
<evidence type="ECO:0000256" key="8">
    <source>
        <dbReference type="ARBA" id="ARBA00023170"/>
    </source>
</evidence>
<dbReference type="InterPro" id="IPR000157">
    <property type="entry name" value="TIR_dom"/>
</dbReference>
<feature type="non-terminal residue" evidence="14">
    <location>
        <position position="1"/>
    </location>
</feature>
<dbReference type="InterPro" id="IPR015621">
    <property type="entry name" value="IL-1_rcpt_fam"/>
</dbReference>
<dbReference type="GO" id="GO:0004908">
    <property type="term" value="F:interleukin-1 receptor activity"/>
    <property type="evidence" value="ECO:0007669"/>
    <property type="project" value="InterPro"/>
</dbReference>
<evidence type="ECO:0000259" key="12">
    <source>
        <dbReference type="PROSITE" id="PS50104"/>
    </source>
</evidence>
<protein>
    <recommendedName>
        <fullName evidence="16">Interleukin-1 receptor accessory protein-like 1</fullName>
    </recommendedName>
</protein>
<evidence type="ECO:0000313" key="14">
    <source>
        <dbReference type="EMBL" id="GCB68621.1"/>
    </source>
</evidence>
<evidence type="ECO:0008006" key="16">
    <source>
        <dbReference type="Google" id="ProtNLM"/>
    </source>
</evidence>
<dbReference type="SMART" id="SM00255">
    <property type="entry name" value="TIR"/>
    <property type="match status" value="2"/>
</dbReference>
<evidence type="ECO:0000313" key="15">
    <source>
        <dbReference type="Proteomes" id="UP000288216"/>
    </source>
</evidence>
<evidence type="ECO:0000256" key="1">
    <source>
        <dbReference type="ARBA" id="ARBA00004479"/>
    </source>
</evidence>
<evidence type="ECO:0000256" key="11">
    <source>
        <dbReference type="SAM" id="Phobius"/>
    </source>
</evidence>
<keyword evidence="11" id="KW-0472">Membrane</keyword>
<name>A0A401P639_SCYTO</name>
<dbReference type="PRINTS" id="PR01536">
    <property type="entry name" value="INTRLKN1R12F"/>
</dbReference>
<keyword evidence="7" id="KW-1015">Disulfide bond</keyword>
<keyword evidence="8" id="KW-0675">Receptor</keyword>
<feature type="domain" description="Ig-like" evidence="13">
    <location>
        <begin position="223"/>
        <end position="327"/>
    </location>
</feature>
<dbReference type="InterPro" id="IPR004074">
    <property type="entry name" value="IL-1_rcpt_I/II-typ"/>
</dbReference>
<evidence type="ECO:0000256" key="9">
    <source>
        <dbReference type="ARBA" id="ARBA00023180"/>
    </source>
</evidence>
<comment type="similarity">
    <text evidence="2">Belongs to the interleukin-1 receptor family.</text>
</comment>
<reference evidence="14 15" key="1">
    <citation type="journal article" date="2018" name="Nat. Ecol. Evol.">
        <title>Shark genomes provide insights into elasmobranch evolution and the origin of vertebrates.</title>
        <authorList>
            <person name="Hara Y"/>
            <person name="Yamaguchi K"/>
            <person name="Onimaru K"/>
            <person name="Kadota M"/>
            <person name="Koyanagi M"/>
            <person name="Keeley SD"/>
            <person name="Tatsumi K"/>
            <person name="Tanaka K"/>
            <person name="Motone F"/>
            <person name="Kageyama Y"/>
            <person name="Nozu R"/>
            <person name="Adachi N"/>
            <person name="Nishimura O"/>
            <person name="Nakagawa R"/>
            <person name="Tanegashima C"/>
            <person name="Kiyatake I"/>
            <person name="Matsumoto R"/>
            <person name="Murakumo K"/>
            <person name="Nishida K"/>
            <person name="Terakita A"/>
            <person name="Kuratani S"/>
            <person name="Sato K"/>
            <person name="Hyodo S Kuraku.S."/>
        </authorList>
    </citation>
    <scope>NUCLEOTIDE SEQUENCE [LARGE SCALE GENOMIC DNA]</scope>
</reference>
<dbReference type="InterPro" id="IPR013783">
    <property type="entry name" value="Ig-like_fold"/>
</dbReference>
<dbReference type="Pfam" id="PF00047">
    <property type="entry name" value="ig"/>
    <property type="match status" value="1"/>
</dbReference>
<evidence type="ECO:0000256" key="4">
    <source>
        <dbReference type="ARBA" id="ARBA00022729"/>
    </source>
</evidence>
<keyword evidence="6 11" id="KW-1133">Transmembrane helix</keyword>
<proteinExistence type="inferred from homology"/>
<organism evidence="14 15">
    <name type="scientific">Scyliorhinus torazame</name>
    <name type="common">Cloudy catshark</name>
    <name type="synonym">Catulus torazame</name>
    <dbReference type="NCBI Taxonomy" id="75743"/>
    <lineage>
        <taxon>Eukaryota</taxon>
        <taxon>Metazoa</taxon>
        <taxon>Chordata</taxon>
        <taxon>Craniata</taxon>
        <taxon>Vertebrata</taxon>
        <taxon>Chondrichthyes</taxon>
        <taxon>Elasmobranchii</taxon>
        <taxon>Galeomorphii</taxon>
        <taxon>Galeoidea</taxon>
        <taxon>Carcharhiniformes</taxon>
        <taxon>Scyliorhinidae</taxon>
        <taxon>Scyliorhinus</taxon>
    </lineage>
</organism>
<evidence type="ECO:0000256" key="2">
    <source>
        <dbReference type="ARBA" id="ARBA00009752"/>
    </source>
</evidence>
<evidence type="ECO:0000259" key="13">
    <source>
        <dbReference type="PROSITE" id="PS50835"/>
    </source>
</evidence>
<feature type="transmembrane region" description="Helical" evidence="11">
    <location>
        <begin position="338"/>
        <end position="361"/>
    </location>
</feature>
<dbReference type="Proteomes" id="UP000288216">
    <property type="component" value="Unassembled WGS sequence"/>
</dbReference>
<accession>A0A401P639</accession>
<dbReference type="PRINTS" id="PR01537">
    <property type="entry name" value="INTRLKN1R1F"/>
</dbReference>
<keyword evidence="5" id="KW-0677">Repeat</keyword>
<dbReference type="PANTHER" id="PTHR11890:SF23">
    <property type="entry name" value="INTERLEUKIN-18 RECEPTOR ACCESSORY PROTEIN"/>
    <property type="match status" value="1"/>
</dbReference>
<keyword evidence="4" id="KW-0732">Signal</keyword>
<evidence type="ECO:0000256" key="10">
    <source>
        <dbReference type="ARBA" id="ARBA00023319"/>
    </source>
</evidence>
<dbReference type="InterPro" id="IPR036179">
    <property type="entry name" value="Ig-like_dom_sf"/>
</dbReference>
<dbReference type="PROSITE" id="PS50104">
    <property type="entry name" value="TIR"/>
    <property type="match status" value="2"/>
</dbReference>